<name>A0ABN5VL57_9ACTN</name>
<reference evidence="2 3" key="1">
    <citation type="journal article" date="2010" name="ChemBioChem">
        <title>Cloning and characterization of the biosynthetic gene cluster of 16-membered macrolide antibiotic FD-891: involvement of a dual functional cytochrome P450 monooxygenase catalyzing epoxidation and hydroxylation.</title>
        <authorList>
            <person name="Kudo F."/>
            <person name="Motegi A."/>
            <person name="Mizoue K."/>
            <person name="Eguchi T."/>
        </authorList>
    </citation>
    <scope>NUCLEOTIDE SEQUENCE [LARGE SCALE GENOMIC DNA]</scope>
    <source>
        <strain evidence="2 3">A-8890</strain>
    </source>
</reference>
<evidence type="ECO:0000313" key="3">
    <source>
        <dbReference type="Proteomes" id="UP001321542"/>
    </source>
</evidence>
<feature type="compositionally biased region" description="Polar residues" evidence="1">
    <location>
        <begin position="90"/>
        <end position="99"/>
    </location>
</feature>
<sequence length="99" mass="10531">MPVGVVPVGVSCGSLTLLMVFRAGGTGNLWNWVGGARVTCFPPVTQVTEAWRTKPFRFVDSRGIFVNVRNSFVRGAGSSGSPCPWRATGSLVTSNVQTE</sequence>
<keyword evidence="3" id="KW-1185">Reference proteome</keyword>
<evidence type="ECO:0000313" key="2">
    <source>
        <dbReference type="EMBL" id="BBC33873.1"/>
    </source>
</evidence>
<protein>
    <recommendedName>
        <fullName evidence="4">Secreted protein</fullName>
    </recommendedName>
</protein>
<evidence type="ECO:0000256" key="1">
    <source>
        <dbReference type="SAM" id="MobiDB-lite"/>
    </source>
</evidence>
<organism evidence="2 3">
    <name type="scientific">Streptomyces graminofaciens</name>
    <dbReference type="NCBI Taxonomy" id="68212"/>
    <lineage>
        <taxon>Bacteria</taxon>
        <taxon>Bacillati</taxon>
        <taxon>Actinomycetota</taxon>
        <taxon>Actinomycetes</taxon>
        <taxon>Kitasatosporales</taxon>
        <taxon>Streptomycetaceae</taxon>
        <taxon>Streptomyces</taxon>
    </lineage>
</organism>
<accession>A0ABN5VL57</accession>
<dbReference type="EMBL" id="AP018448">
    <property type="protein sequence ID" value="BBC33873.1"/>
    <property type="molecule type" value="Genomic_DNA"/>
</dbReference>
<evidence type="ECO:0008006" key="4">
    <source>
        <dbReference type="Google" id="ProtNLM"/>
    </source>
</evidence>
<feature type="region of interest" description="Disordered" evidence="1">
    <location>
        <begin position="75"/>
        <end position="99"/>
    </location>
</feature>
<reference evidence="2 3" key="2">
    <citation type="journal article" date="2023" name="ChemBioChem">
        <title>Acyltransferase Domain Exchange between Two Independent Type I Polyketide Synthases in the Same Producer Strain of Macrolide Antibiotics.</title>
        <authorList>
            <person name="Kudo F."/>
            <person name="Kishikawa K."/>
            <person name="Tsuboi K."/>
            <person name="Kido T."/>
            <person name="Usui T."/>
            <person name="Hashimoto J."/>
            <person name="Shin-Ya K."/>
            <person name="Miyanaga A."/>
            <person name="Eguchi T."/>
        </authorList>
    </citation>
    <scope>NUCLEOTIDE SEQUENCE [LARGE SCALE GENOMIC DNA]</scope>
    <source>
        <strain evidence="2 3">A-8890</strain>
    </source>
</reference>
<dbReference type="Proteomes" id="UP001321542">
    <property type="component" value="Chromosome"/>
</dbReference>
<proteinExistence type="predicted"/>
<gene>
    <name evidence="2" type="ORF">SGFS_051670</name>
</gene>